<protein>
    <submittedName>
        <fullName evidence="4">Phage tail sheath family protein</fullName>
    </submittedName>
</protein>
<evidence type="ECO:0000259" key="3">
    <source>
        <dbReference type="Pfam" id="PF17482"/>
    </source>
</evidence>
<evidence type="ECO:0000313" key="5">
    <source>
        <dbReference type="Proteomes" id="UP000622707"/>
    </source>
</evidence>
<dbReference type="Proteomes" id="UP000622707">
    <property type="component" value="Unassembled WGS sequence"/>
</dbReference>
<organism evidence="4 5">
    <name type="scientific">Ramlibacter alkalitolerans</name>
    <dbReference type="NCBI Taxonomy" id="2039631"/>
    <lineage>
        <taxon>Bacteria</taxon>
        <taxon>Pseudomonadati</taxon>
        <taxon>Pseudomonadota</taxon>
        <taxon>Betaproteobacteria</taxon>
        <taxon>Burkholderiales</taxon>
        <taxon>Comamonadaceae</taxon>
        <taxon>Ramlibacter</taxon>
    </lineage>
</organism>
<dbReference type="InterPro" id="IPR052042">
    <property type="entry name" value="Tail_sheath_structural"/>
</dbReference>
<dbReference type="InterPro" id="IPR035089">
    <property type="entry name" value="Phage_sheath_subtilisin"/>
</dbReference>
<dbReference type="Pfam" id="PF04984">
    <property type="entry name" value="Phage_sheath_1"/>
    <property type="match status" value="1"/>
</dbReference>
<accession>A0ABS1JJJ5</accession>
<dbReference type="PANTHER" id="PTHR35861">
    <property type="match status" value="1"/>
</dbReference>
<dbReference type="Gene3D" id="3.40.50.11780">
    <property type="match status" value="2"/>
</dbReference>
<dbReference type="EMBL" id="JAEQND010000001">
    <property type="protein sequence ID" value="MBL0423990.1"/>
    <property type="molecule type" value="Genomic_DNA"/>
</dbReference>
<evidence type="ECO:0000259" key="2">
    <source>
        <dbReference type="Pfam" id="PF04984"/>
    </source>
</evidence>
<feature type="domain" description="Tail sheath protein C-terminal" evidence="3">
    <location>
        <begin position="481"/>
        <end position="586"/>
    </location>
</feature>
<dbReference type="PANTHER" id="PTHR35861:SF1">
    <property type="entry name" value="PHAGE TAIL SHEATH PROTEIN"/>
    <property type="match status" value="1"/>
</dbReference>
<dbReference type="Pfam" id="PF17482">
    <property type="entry name" value="Phage_sheath_1C"/>
    <property type="match status" value="1"/>
</dbReference>
<sequence length="594" mass="63804">MPEYLAPGVYVEETSFRAKSIEGVGTSTTAFVGPTRRGPVGGVPEMVTSLTDFEHIYGSLENLGLADVTDARRRLNFVAHAVRAYFDNGGSRLYVMRTVNGAATAAGRLRTGGADGELAFLRARFPGAAYNGRVRLRESRRPATVRTLGTAPAGSVLSLMNGNTETLYTGSGTTWADSGGTALSFANLDPEDLPANADSGNIVTLAVDVDADGTVQTWEDLGLVRTHPRWIATVLAQNPQSRAEALANLVWADIGADIDAFELLAAVRALPAVPNDADGRRELLLGSGEGSVAGTDGSAPTLGAETTAGSYAEALAVLTGIEDVSIVAAPGSSAYADGAAIAGALIGHAERRRAYRIAVLDCAPAQTPGDMRTFRGRFDSKYAALYYPWVMVSNPLARPGREDIPREIALPPSGFVTGIYARNDIQRGVYKAPANEVVTGALRFEIDVNFAQQELLNPLGVNCLRYLSGRGYRVWGARLASSDPEWKYVSDRRYFNYLEASIDRGTQWAVFEPNGERLWANVRQTIADFLYNEWRNGALLGTTVDQAFFVRCDRSTMTQNDLDNGRLVCLIGVAIIKPAEFVIFRIGQKTADAA</sequence>
<keyword evidence="5" id="KW-1185">Reference proteome</keyword>
<gene>
    <name evidence="4" type="ORF">JI746_02630</name>
</gene>
<evidence type="ECO:0000256" key="1">
    <source>
        <dbReference type="ARBA" id="ARBA00008005"/>
    </source>
</evidence>
<comment type="similarity">
    <text evidence="1">Belongs to the myoviridae tail sheath protein family.</text>
</comment>
<reference evidence="4 5" key="1">
    <citation type="journal article" date="2017" name="Int. J. Syst. Evol. Microbiol.">
        <title>Ramlibacter alkalitolerans sp. nov., alkali-tolerant bacterium isolated from soil of ginseng.</title>
        <authorList>
            <person name="Lee D.H."/>
            <person name="Cha C.J."/>
        </authorList>
    </citation>
    <scope>NUCLEOTIDE SEQUENCE [LARGE SCALE GENOMIC DNA]</scope>
    <source>
        <strain evidence="4 5">KACC 19305</strain>
    </source>
</reference>
<proteinExistence type="inferred from homology"/>
<feature type="domain" description="Tail sheath protein subtilisin-like" evidence="2">
    <location>
        <begin position="306"/>
        <end position="478"/>
    </location>
</feature>
<comment type="caution">
    <text evidence="4">The sequence shown here is derived from an EMBL/GenBank/DDBJ whole genome shotgun (WGS) entry which is preliminary data.</text>
</comment>
<evidence type="ECO:0000313" key="4">
    <source>
        <dbReference type="EMBL" id="MBL0423990.1"/>
    </source>
</evidence>
<dbReference type="RefSeq" id="WP_201687209.1">
    <property type="nucleotide sequence ID" value="NZ_JAEQND010000001.1"/>
</dbReference>
<dbReference type="InterPro" id="IPR020287">
    <property type="entry name" value="Tail_sheath_C"/>
</dbReference>
<name>A0ABS1JJJ5_9BURK</name>